<dbReference type="AlphaFoldDB" id="A0A225AR15"/>
<dbReference type="InterPro" id="IPR001849">
    <property type="entry name" value="PH_domain"/>
</dbReference>
<feature type="compositionally biased region" description="Polar residues" evidence="1">
    <location>
        <begin position="691"/>
        <end position="700"/>
    </location>
</feature>
<feature type="compositionally biased region" description="Low complexity" evidence="1">
    <location>
        <begin position="21"/>
        <end position="40"/>
    </location>
</feature>
<feature type="region of interest" description="Disordered" evidence="1">
    <location>
        <begin position="564"/>
        <end position="654"/>
    </location>
</feature>
<dbReference type="RefSeq" id="XP_020119819.1">
    <property type="nucleotide sequence ID" value="XM_020267597.1"/>
</dbReference>
<accession>A0A225AR15</accession>
<proteinExistence type="predicted"/>
<dbReference type="STRING" id="1441469.A0A225AR15"/>
<dbReference type="SMART" id="SM00233">
    <property type="entry name" value="PH"/>
    <property type="match status" value="1"/>
</dbReference>
<dbReference type="PROSITE" id="PS50003">
    <property type="entry name" value="PH_DOMAIN"/>
    <property type="match status" value="1"/>
</dbReference>
<feature type="domain" description="PH" evidence="2">
    <location>
        <begin position="113"/>
        <end position="230"/>
    </location>
</feature>
<comment type="caution">
    <text evidence="3">The sequence shown here is derived from an EMBL/GenBank/DDBJ whole genome shotgun (WGS) entry which is preliminary data.</text>
</comment>
<feature type="compositionally biased region" description="Polar residues" evidence="1">
    <location>
        <begin position="41"/>
        <end position="73"/>
    </location>
</feature>
<organism evidence="3 4">
    <name type="scientific">Talaromyces atroroseus</name>
    <dbReference type="NCBI Taxonomy" id="1441469"/>
    <lineage>
        <taxon>Eukaryota</taxon>
        <taxon>Fungi</taxon>
        <taxon>Dikarya</taxon>
        <taxon>Ascomycota</taxon>
        <taxon>Pezizomycotina</taxon>
        <taxon>Eurotiomycetes</taxon>
        <taxon>Eurotiomycetidae</taxon>
        <taxon>Eurotiales</taxon>
        <taxon>Trichocomaceae</taxon>
        <taxon>Talaromyces</taxon>
        <taxon>Talaromyces sect. Trachyspermi</taxon>
    </lineage>
</organism>
<feature type="region of interest" description="Disordered" evidence="1">
    <location>
        <begin position="813"/>
        <end position="851"/>
    </location>
</feature>
<feature type="region of interest" description="Disordered" evidence="1">
    <location>
        <begin position="681"/>
        <end position="702"/>
    </location>
</feature>
<name>A0A225AR15_TALAT</name>
<sequence>MVRSRVLSFISAFGLPKGDQATTSKGGASTSSSSSPVPVSNNRTKLAKNNTAPPGDSSFSQHGPVPWSNSDRPSLTRPASMAFTYQPRQTEIEHDTLPELLPIFTFMNSHSNKLYQEGYFLKLNDLDTQGRPSADRKWVECFAQLVGTVLSIWDSAALDAAGGEQEVTPTFINLADASIKMLESLPTYTKAKSLQNVLSVSTAGRNRYLFHFNSFHSLTQWTASIRLALFEHRSLLEAYTGSIIAGKGRELNNIRRIMERSRYKYEDWARVRFGAGTPWRRCWFVVTPPSDKDYQKLHKSSKKKSVYDRTTPILTGEIRFYDTKKTKKAKPIATVTNAYAAFAIYPQSKLLIDQSTLVKIEGNITMNSQPQSTTEGFVFIMPELHPAVSGLEIMLRFLFPVFDTFGLYGRPTRLIADTNNSKSLMFAFPKSRHYGYLDVLDVVNLINKSGSQGWSERDWRAQLREATGQRMSTVNSPASSISGGRQHLWSSLPNRHTKTRFQEPSQPLSAGFNQSSDAIIETPVSITESPVFDSAQPYGHFRAISDTGALHTTSPGKTYATTRLSVLETPPEPPVHGITSSLSEDRPETRQSSSGSGSDGEMQLHDVPQSVHDFHPNEPPAPVAAPPAFAHQPGEVPASRPKTSQEMRKANNRMSSATLAQLADVSKMRIAAAGFSDIQESPYSEELDSQLEMNQGSSGDSYAYADQEQAPAVPVHADTRSNRLQQPAPQRAIQATPSLRIDTSKVTKRKPVPPQAVSPSAYSVETSGRTDFNPQEDPVSALTDPSMRDLQHTVDEAALSRILPRQISFLHERTMTQNSRPDDESIYDERSISPDYASTRKSTDTKRSEVSIPRPRMGVLKTVGDAPPSKQEVTIGDAHYFANEQLPKENPDIPTIDFGPTLIHSLHTRGPSMSDMLNNDPNSAARRVGGEGHARKPSRSPAGDEKRRSVVWQPGLASYRPESPANRAMTPEQFVHQRSSSNSRPLDYPIASQGARPRSGGDWPLGASQLHAGQDLPPRSQSRGSTMLLNQNDMPIRPHSRGSTMLLNQNDMSVRPQSRGSAALLSQNDISSHLSAREQEHIARMTGSAFFNFSHNNSKPAVSSGGLIGAIDAREREKQYMKEGLSNQLVQTAIAQRQQQQIYEAQQMQHSGVGSIYNMPGASYTWDNLNHNAFNQAHMVPRPATSSDWHVWNGPVASQTPPPATQQPNHYFQSYQNY</sequence>
<keyword evidence="4" id="KW-1185">Reference proteome</keyword>
<dbReference type="InterPro" id="IPR011993">
    <property type="entry name" value="PH-like_dom_sf"/>
</dbReference>
<protein>
    <recommendedName>
        <fullName evidence="2">PH domain-containing protein</fullName>
    </recommendedName>
</protein>
<dbReference type="SUPFAM" id="SSF50729">
    <property type="entry name" value="PH domain-like"/>
    <property type="match status" value="1"/>
</dbReference>
<dbReference type="Gene3D" id="2.30.29.30">
    <property type="entry name" value="Pleckstrin-homology domain (PH domain)/Phosphotyrosine-binding domain (PTB)"/>
    <property type="match status" value="1"/>
</dbReference>
<dbReference type="FunFam" id="2.30.29.30:FF:000203">
    <property type="entry name" value="PH domain-containing protein"/>
    <property type="match status" value="1"/>
</dbReference>
<dbReference type="EMBL" id="LFMY01000007">
    <property type="protein sequence ID" value="OKL59698.1"/>
    <property type="molecule type" value="Genomic_DNA"/>
</dbReference>
<feature type="compositionally biased region" description="Basic and acidic residues" evidence="1">
    <location>
        <begin position="813"/>
        <end position="832"/>
    </location>
</feature>
<dbReference type="GeneID" id="31005047"/>
<feature type="region of interest" description="Disordered" evidence="1">
    <location>
        <begin position="16"/>
        <end position="74"/>
    </location>
</feature>
<evidence type="ECO:0000313" key="3">
    <source>
        <dbReference type="EMBL" id="OKL59698.1"/>
    </source>
</evidence>
<feature type="region of interest" description="Disordered" evidence="1">
    <location>
        <begin position="904"/>
        <end position="1026"/>
    </location>
</feature>
<dbReference type="Pfam" id="PF25381">
    <property type="entry name" value="PH_26"/>
    <property type="match status" value="1"/>
</dbReference>
<dbReference type="Pfam" id="PF00169">
    <property type="entry name" value="PH"/>
    <property type="match status" value="1"/>
</dbReference>
<feature type="compositionally biased region" description="Polar residues" evidence="1">
    <location>
        <begin position="723"/>
        <end position="737"/>
    </location>
</feature>
<dbReference type="OrthoDB" id="5563754at2759"/>
<evidence type="ECO:0000313" key="4">
    <source>
        <dbReference type="Proteomes" id="UP000214365"/>
    </source>
</evidence>
<gene>
    <name evidence="3" type="ORF">UA08_05291</name>
</gene>
<feature type="compositionally biased region" description="Polar residues" evidence="1">
    <location>
        <begin position="757"/>
        <end position="773"/>
    </location>
</feature>
<evidence type="ECO:0000259" key="2">
    <source>
        <dbReference type="PROSITE" id="PS50003"/>
    </source>
</evidence>
<dbReference type="Proteomes" id="UP000214365">
    <property type="component" value="Unassembled WGS sequence"/>
</dbReference>
<feature type="region of interest" description="Disordered" evidence="1">
    <location>
        <begin position="723"/>
        <end position="783"/>
    </location>
</feature>
<dbReference type="InterPro" id="IPR058155">
    <property type="entry name" value="Skg3/CAF120-like_PH"/>
</dbReference>
<evidence type="ECO:0000256" key="1">
    <source>
        <dbReference type="SAM" id="MobiDB-lite"/>
    </source>
</evidence>
<reference evidence="3 4" key="1">
    <citation type="submission" date="2015-06" db="EMBL/GenBank/DDBJ databases">
        <title>Talaromyces atroroseus IBT 11181 draft genome.</title>
        <authorList>
            <person name="Rasmussen K.B."/>
            <person name="Rasmussen S."/>
            <person name="Petersen B."/>
            <person name="Sicheritz-Ponten T."/>
            <person name="Mortensen U.H."/>
            <person name="Thrane U."/>
        </authorList>
    </citation>
    <scope>NUCLEOTIDE SEQUENCE [LARGE SCALE GENOMIC DNA]</scope>
    <source>
        <strain evidence="3 4">IBT 11181</strain>
    </source>
</reference>